<dbReference type="GO" id="GO:0031966">
    <property type="term" value="C:mitochondrial membrane"/>
    <property type="evidence" value="ECO:0007669"/>
    <property type="project" value="UniProtKB-SubCell"/>
</dbReference>
<reference evidence="16" key="1">
    <citation type="journal article" date="2019" name="Cell">
        <title>Relaxed Selection Limits Lifespan by Increasing Mutation Load.</title>
        <authorList>
            <person name="Cui R."/>
            <person name="Medeiros T."/>
            <person name="Willemsen D."/>
            <person name="Iasi L.N.M."/>
            <person name="Collier G.E."/>
            <person name="Graef M."/>
            <person name="Reichard M."/>
            <person name="Valenzano D.R."/>
        </authorList>
    </citation>
    <scope>NUCLEOTIDE SEQUENCE</scope>
    <source>
        <strain evidence="16">97/L</strain>
    </source>
</reference>
<evidence type="ECO:0000256" key="10">
    <source>
        <dbReference type="ARBA" id="ARBA00023136"/>
    </source>
</evidence>
<evidence type="ECO:0000256" key="4">
    <source>
        <dbReference type="ARBA" id="ARBA00022547"/>
    </source>
</evidence>
<evidence type="ECO:0000256" key="11">
    <source>
        <dbReference type="ARBA" id="ARBA00023310"/>
    </source>
</evidence>
<dbReference type="InterPro" id="IPR001421">
    <property type="entry name" value="ATP8_metazoa"/>
</dbReference>
<dbReference type="EMBL" id="MK784229">
    <property type="protein sequence ID" value="QDX07557.1"/>
    <property type="molecule type" value="Genomic_DNA"/>
</dbReference>
<keyword evidence="8 14" id="KW-0406">Ion transport</keyword>
<evidence type="ECO:0000256" key="13">
    <source>
        <dbReference type="ARBA" id="ARBA00064647"/>
    </source>
</evidence>
<evidence type="ECO:0000256" key="1">
    <source>
        <dbReference type="ARBA" id="ARBA00004304"/>
    </source>
</evidence>
<accession>A0A518QNS8</accession>
<evidence type="ECO:0000256" key="9">
    <source>
        <dbReference type="ARBA" id="ARBA00023128"/>
    </source>
</evidence>
<keyword evidence="4 14" id="KW-0138">CF(0)</keyword>
<evidence type="ECO:0000256" key="14">
    <source>
        <dbReference type="RuleBase" id="RU003661"/>
    </source>
</evidence>
<comment type="similarity">
    <text evidence="2 14">Belongs to the ATPase protein 8 family.</text>
</comment>
<dbReference type="GO" id="GO:0015078">
    <property type="term" value="F:proton transmembrane transporter activity"/>
    <property type="evidence" value="ECO:0007669"/>
    <property type="project" value="InterPro"/>
</dbReference>
<sequence>MPQLDPAPWFLILIASWLTFLMLIPPKVLAHPTCNNPDTLNLDGKETSPWNWPWQ</sequence>
<evidence type="ECO:0000256" key="5">
    <source>
        <dbReference type="ARBA" id="ARBA00022692"/>
    </source>
</evidence>
<dbReference type="GO" id="GO:0045259">
    <property type="term" value="C:proton-transporting ATP synthase complex"/>
    <property type="evidence" value="ECO:0007669"/>
    <property type="project" value="UniProtKB-KW"/>
</dbReference>
<evidence type="ECO:0000256" key="15">
    <source>
        <dbReference type="SAM" id="SignalP"/>
    </source>
</evidence>
<evidence type="ECO:0000313" key="16">
    <source>
        <dbReference type="EMBL" id="QDX07557.1"/>
    </source>
</evidence>
<keyword evidence="9 14" id="KW-0496">Mitochondrion</keyword>
<keyword evidence="3 14" id="KW-0813">Transport</keyword>
<protein>
    <recommendedName>
        <fullName evidence="14">ATP synthase complex subunit 8</fullName>
    </recommendedName>
</protein>
<keyword evidence="15" id="KW-0732">Signal</keyword>
<dbReference type="Pfam" id="PF00895">
    <property type="entry name" value="ATP-synt_8"/>
    <property type="match status" value="1"/>
</dbReference>
<dbReference type="InterPro" id="IPR050635">
    <property type="entry name" value="ATPase_protein_8"/>
</dbReference>
<comment type="subunit">
    <text evidence="13">Component of the ATP synthase complex composed at least of ATP5F1A/subunit alpha, ATP5F1B/subunit beta, ATP5MC1/subunit c (homooctomer), MT-ATP6/subunit a, MT-ATP8/subunit 8, ATP5ME/subunit e, ATP5MF/subunit f, ATP5MG/subunit g, ATP5MK/subunit k, ATP5MJ/subunit j, ATP5F1C/subunit gamma, ATP5F1D/subunit delta, ATP5F1E/subunit epsilon, ATP5PF/subunit F6, ATP5PB/subunit b, ATP5PD/subunit d, ATP5PO/subunit OSCP. ATP synthase complex consists of a soluble F(1) head domain (subunits alpha(3) and beta(3)) - the catalytic core - and a membrane F(0) domain - the membrane proton channel (subunits c, a, 8, e, f, g, k and j). These two domains are linked by a central stalk (subunits gamma, delta, and epsilon) rotating inside the F1 region and a stationary peripheral stalk (subunits F6, b, d, and OSCP).</text>
</comment>
<evidence type="ECO:0000256" key="3">
    <source>
        <dbReference type="ARBA" id="ARBA00022448"/>
    </source>
</evidence>
<geneLocation type="mitochondrion" evidence="16"/>
<dbReference type="AlphaFoldDB" id="A0A518QNS8"/>
<keyword evidence="11" id="KW-0066">ATP synthesis</keyword>
<dbReference type="GO" id="GO:0015986">
    <property type="term" value="P:proton motive force-driven ATP synthesis"/>
    <property type="evidence" value="ECO:0007669"/>
    <property type="project" value="InterPro"/>
</dbReference>
<proteinExistence type="inferred from homology"/>
<comment type="function">
    <text evidence="12">Subunit 8, of the mitochondrial membrane ATP synthase complex (F(1)F(0) ATP synthase or Complex V) that produces ATP from ADP in the presence of a proton gradient across the membrane which is generated by electron transport complexes of the respiratory chain. ATP synthase complex consist of a soluble F(1) head domain - the catalytic core - and a membrane F(1) domain - the membrane proton channel. These two domains are linked by a central stalk rotating inside the F(1) region and a stationary peripheral stalk. During catalysis, ATP synthesis in the catalytic domain of F(1) is coupled via a rotary mechanism of the central stalk subunits to proton translocation. In vivo, can only synthesize ATP although its ATP hydrolase activity can be activated artificially in vitro. Part of the complex F(0) domain.</text>
</comment>
<dbReference type="PANTHER" id="PTHR39937">
    <property type="entry name" value="ATP SYNTHASE PROTEIN 8"/>
    <property type="match status" value="1"/>
</dbReference>
<evidence type="ECO:0000256" key="7">
    <source>
        <dbReference type="ARBA" id="ARBA00022989"/>
    </source>
</evidence>
<organism evidence="16">
    <name type="scientific">Callopanchax monroviae</name>
    <dbReference type="NCBI Taxonomy" id="748222"/>
    <lineage>
        <taxon>Eukaryota</taxon>
        <taxon>Metazoa</taxon>
        <taxon>Chordata</taxon>
        <taxon>Craniata</taxon>
        <taxon>Vertebrata</taxon>
        <taxon>Euteleostomi</taxon>
        <taxon>Actinopterygii</taxon>
        <taxon>Neopterygii</taxon>
        <taxon>Teleostei</taxon>
        <taxon>Neoteleostei</taxon>
        <taxon>Acanthomorphata</taxon>
        <taxon>Ovalentaria</taxon>
        <taxon>Atherinomorphae</taxon>
        <taxon>Cyprinodontiformes</taxon>
        <taxon>Nothobranchiidae</taxon>
        <taxon>Callopanchax</taxon>
    </lineage>
</organism>
<gene>
    <name evidence="16" type="primary">ATP8</name>
</gene>
<keyword evidence="10" id="KW-0472">Membrane</keyword>
<evidence type="ECO:0000256" key="12">
    <source>
        <dbReference type="ARBA" id="ARBA00053067"/>
    </source>
</evidence>
<comment type="subcellular location">
    <subcellularLocation>
        <location evidence="1 14">Mitochondrion membrane</location>
        <topology evidence="1 14">Single-pass membrane protein</topology>
    </subcellularLocation>
</comment>
<dbReference type="PANTHER" id="PTHR39937:SF1">
    <property type="entry name" value="ATP SYNTHASE PROTEIN 8"/>
    <property type="match status" value="1"/>
</dbReference>
<evidence type="ECO:0000256" key="2">
    <source>
        <dbReference type="ARBA" id="ARBA00008892"/>
    </source>
</evidence>
<keyword evidence="6 14" id="KW-0375">Hydrogen ion transport</keyword>
<evidence type="ECO:0000256" key="8">
    <source>
        <dbReference type="ARBA" id="ARBA00023065"/>
    </source>
</evidence>
<keyword evidence="7" id="KW-1133">Transmembrane helix</keyword>
<evidence type="ECO:0000256" key="6">
    <source>
        <dbReference type="ARBA" id="ARBA00022781"/>
    </source>
</evidence>
<keyword evidence="5 14" id="KW-0812">Transmembrane</keyword>
<name>A0A518QNS8_9TELE</name>
<feature type="chain" id="PRO_5022200791" description="ATP synthase complex subunit 8" evidence="15">
    <location>
        <begin position="31"/>
        <end position="55"/>
    </location>
</feature>
<feature type="signal peptide" evidence="15">
    <location>
        <begin position="1"/>
        <end position="30"/>
    </location>
</feature>